<proteinExistence type="inferred from homology"/>
<evidence type="ECO:0000256" key="1">
    <source>
        <dbReference type="ARBA" id="ARBA00022630"/>
    </source>
</evidence>
<keyword evidence="2 4" id="KW-0274">FAD</keyword>
<dbReference type="SUPFAM" id="SSF51905">
    <property type="entry name" value="FAD/NAD(P)-binding domain"/>
    <property type="match status" value="1"/>
</dbReference>
<dbReference type="Gene3D" id="3.50.50.60">
    <property type="entry name" value="FAD/NAD(P)-binding domain"/>
    <property type="match status" value="1"/>
</dbReference>
<reference evidence="6 7" key="1">
    <citation type="submission" date="2018-02" db="EMBL/GenBank/DDBJ databases">
        <title>The genomes of Aspergillus section Nigri reveals drivers in fungal speciation.</title>
        <authorList>
            <consortium name="DOE Joint Genome Institute"/>
            <person name="Vesth T.C."/>
            <person name="Nybo J."/>
            <person name="Theobald S."/>
            <person name="Brandl J."/>
            <person name="Frisvad J.C."/>
            <person name="Nielsen K.F."/>
            <person name="Lyhne E.K."/>
            <person name="Kogle M.E."/>
            <person name="Kuo A."/>
            <person name="Riley R."/>
            <person name="Clum A."/>
            <person name="Nolan M."/>
            <person name="Lipzen A."/>
            <person name="Salamov A."/>
            <person name="Henrissat B."/>
            <person name="Wiebenga A."/>
            <person name="De vries R.P."/>
            <person name="Grigoriev I.V."/>
            <person name="Mortensen U.H."/>
            <person name="Andersen M.R."/>
            <person name="Baker S.E."/>
        </authorList>
    </citation>
    <scope>NUCLEOTIDE SEQUENCE [LARGE SCALE GENOMIC DNA]</scope>
    <source>
        <strain evidence="6 7">CBS 101889</strain>
    </source>
</reference>
<evidence type="ECO:0000313" key="7">
    <source>
        <dbReference type="Proteomes" id="UP000248961"/>
    </source>
</evidence>
<dbReference type="Gene3D" id="3.90.700.10">
    <property type="entry name" value="Succinate dehydrogenase/fumarate reductase flavoprotein, catalytic domain"/>
    <property type="match status" value="1"/>
</dbReference>
<evidence type="ECO:0000256" key="3">
    <source>
        <dbReference type="ARBA" id="ARBA00023002"/>
    </source>
</evidence>
<dbReference type="InterPro" id="IPR036188">
    <property type="entry name" value="FAD/NAD-bd_sf"/>
</dbReference>
<comment type="cofactor">
    <cofactor evidence="4">
        <name>FAD</name>
        <dbReference type="ChEBI" id="CHEBI:57692"/>
    </cofactor>
    <text evidence="4">Binds 1 FAD per monomer.</text>
</comment>
<dbReference type="Proteomes" id="UP000248961">
    <property type="component" value="Unassembled WGS sequence"/>
</dbReference>
<dbReference type="GO" id="GO:0016156">
    <property type="term" value="F:fumarate reductase (NADH) activity"/>
    <property type="evidence" value="ECO:0007669"/>
    <property type="project" value="UniProtKB-EC"/>
</dbReference>
<feature type="domain" description="FAD-dependent oxidoreductase 2 FAD-binding" evidence="5">
    <location>
        <begin position="7"/>
        <end position="468"/>
    </location>
</feature>
<comment type="catalytic activity">
    <reaction evidence="4">
        <text>succinate + NAD(+) = fumarate + NADH + H(+)</text>
        <dbReference type="Rhea" id="RHEA:18281"/>
        <dbReference type="ChEBI" id="CHEBI:15378"/>
        <dbReference type="ChEBI" id="CHEBI:29806"/>
        <dbReference type="ChEBI" id="CHEBI:30031"/>
        <dbReference type="ChEBI" id="CHEBI:57540"/>
        <dbReference type="ChEBI" id="CHEBI:57945"/>
        <dbReference type="EC" id="1.3.1.6"/>
    </reaction>
</comment>
<dbReference type="PANTHER" id="PTHR43400:SF12">
    <property type="entry name" value="FUMARATE REDUCTASE"/>
    <property type="match status" value="1"/>
</dbReference>
<gene>
    <name evidence="6" type="ORF">BO97DRAFT_405463</name>
</gene>
<dbReference type="SUPFAM" id="SSF56425">
    <property type="entry name" value="Succinate dehydrogenase/fumarate reductase flavoprotein, catalytic domain"/>
    <property type="match status" value="1"/>
</dbReference>
<dbReference type="InterPro" id="IPR050315">
    <property type="entry name" value="FAD-oxidoreductase_2"/>
</dbReference>
<dbReference type="Pfam" id="PF00890">
    <property type="entry name" value="FAD_binding_2"/>
    <property type="match status" value="1"/>
</dbReference>
<dbReference type="NCBIfam" id="TIGR01813">
    <property type="entry name" value="flavo_cyto_c"/>
    <property type="match status" value="1"/>
</dbReference>
<keyword evidence="3 4" id="KW-0560">Oxidoreductase</keyword>
<evidence type="ECO:0000256" key="2">
    <source>
        <dbReference type="ARBA" id="ARBA00022827"/>
    </source>
</evidence>
<comment type="function">
    <text evidence="4">Irreversibly catalyzes the reduction of fumarate to succinate.</text>
</comment>
<dbReference type="STRING" id="1450537.A0A395I1T6"/>
<keyword evidence="1 4" id="KW-0285">Flavoprotein</keyword>
<dbReference type="RefSeq" id="XP_025551678.1">
    <property type="nucleotide sequence ID" value="XM_025695193.1"/>
</dbReference>
<evidence type="ECO:0000256" key="4">
    <source>
        <dbReference type="RuleBase" id="RU366062"/>
    </source>
</evidence>
<comment type="similarity">
    <text evidence="4">Belongs to the FAD-dependent oxidoreductase 2 family. FRD/SDH subfamily.</text>
</comment>
<dbReference type="PANTHER" id="PTHR43400">
    <property type="entry name" value="FUMARATE REDUCTASE"/>
    <property type="match status" value="1"/>
</dbReference>
<dbReference type="GO" id="GO:0010181">
    <property type="term" value="F:FMN binding"/>
    <property type="evidence" value="ECO:0007669"/>
    <property type="project" value="InterPro"/>
</dbReference>
<accession>A0A395I1T6</accession>
<dbReference type="EC" id="1.3.1.6" evidence="4"/>
<evidence type="ECO:0000259" key="5">
    <source>
        <dbReference type="Pfam" id="PF00890"/>
    </source>
</evidence>
<protein>
    <recommendedName>
        <fullName evidence="4">Fumarate reductase</fullName>
        <ecNumber evidence="4">1.3.1.6</ecNumber>
    </recommendedName>
</protein>
<organism evidence="6 7">
    <name type="scientific">Aspergillus homomorphus (strain CBS 101889)</name>
    <dbReference type="NCBI Taxonomy" id="1450537"/>
    <lineage>
        <taxon>Eukaryota</taxon>
        <taxon>Fungi</taxon>
        <taxon>Dikarya</taxon>
        <taxon>Ascomycota</taxon>
        <taxon>Pezizomycotina</taxon>
        <taxon>Eurotiomycetes</taxon>
        <taxon>Eurotiomycetidae</taxon>
        <taxon>Eurotiales</taxon>
        <taxon>Aspergillaceae</taxon>
        <taxon>Aspergillus</taxon>
        <taxon>Aspergillus subgen. Circumdati</taxon>
    </lineage>
</organism>
<dbReference type="GeneID" id="37199482"/>
<name>A0A395I1T6_ASPHC</name>
<evidence type="ECO:0000313" key="6">
    <source>
        <dbReference type="EMBL" id="RAL12524.1"/>
    </source>
</evidence>
<dbReference type="InterPro" id="IPR003953">
    <property type="entry name" value="FAD-dep_OxRdtase_2_FAD-bd"/>
</dbReference>
<dbReference type="InterPro" id="IPR027477">
    <property type="entry name" value="Succ_DH/fumarate_Rdtase_cat_sf"/>
</dbReference>
<sequence length="489" mass="51918">MSPEQAVIVIGSGLAGLSATTQLIAQRIPVIMLDRAAKPGGNSIKASSGINGAPTRFQFAAQTHQHQQQTPDTPELFLTDTLRSAGRPLTTSAPDERTRRETLISTLVSSSADAVHWLSDEQGVDLSTVAQLGGHSRARTHRGGAGQKPPGYAIVSALLESLNREPLFQLRTGARVTKVVVPTGATGNEPQMLGVEVDAGREDNRTETLYGPLVFATGGFAGDTHGLLEKYRPDLAGIPSTNEAREGTQPLLQEVGAAVVDMEQVQVHPTGFVDSKDLGAPVKFLAAEALRGEGGVLVVGEGERFVDELGTREKVSGAVMERAAQLTGTNLRQWDVTLLLDEGAAAAAKSHLDFYLWKGLMRKTTVGELALPALMDTLQRYADVVAGKRSDELGRTSFGNWTLQDVTPESVVYVGRVTPVVHFTMGGVVIDERSRVLDTNGVPIKGLWAAGEVTGGLHGQNRLGGSSLLECVVFGRIAGENAAAFHREN</sequence>
<keyword evidence="7" id="KW-1185">Reference proteome</keyword>
<dbReference type="AlphaFoldDB" id="A0A395I1T6"/>
<dbReference type="OrthoDB" id="10252157at2759"/>
<dbReference type="VEuPathDB" id="FungiDB:BO97DRAFT_405463"/>
<dbReference type="EMBL" id="KZ824283">
    <property type="protein sequence ID" value="RAL12524.1"/>
    <property type="molecule type" value="Genomic_DNA"/>
</dbReference>
<dbReference type="InterPro" id="IPR010960">
    <property type="entry name" value="Flavocytochrome_c"/>
</dbReference>